<protein>
    <submittedName>
        <fullName evidence="1">Uncharacterized protein</fullName>
    </submittedName>
</protein>
<name>A0A2P2Q158_RHIMU</name>
<dbReference type="EMBL" id="GGEC01080247">
    <property type="protein sequence ID" value="MBX60731.1"/>
    <property type="molecule type" value="Transcribed_RNA"/>
</dbReference>
<accession>A0A2P2Q158</accession>
<evidence type="ECO:0000313" key="1">
    <source>
        <dbReference type="EMBL" id="MBX60731.1"/>
    </source>
</evidence>
<organism evidence="1">
    <name type="scientific">Rhizophora mucronata</name>
    <name type="common">Asiatic mangrove</name>
    <dbReference type="NCBI Taxonomy" id="61149"/>
    <lineage>
        <taxon>Eukaryota</taxon>
        <taxon>Viridiplantae</taxon>
        <taxon>Streptophyta</taxon>
        <taxon>Embryophyta</taxon>
        <taxon>Tracheophyta</taxon>
        <taxon>Spermatophyta</taxon>
        <taxon>Magnoliopsida</taxon>
        <taxon>eudicotyledons</taxon>
        <taxon>Gunneridae</taxon>
        <taxon>Pentapetalae</taxon>
        <taxon>rosids</taxon>
        <taxon>fabids</taxon>
        <taxon>Malpighiales</taxon>
        <taxon>Rhizophoraceae</taxon>
        <taxon>Rhizophora</taxon>
    </lineage>
</organism>
<sequence>MILFIKVIEIDKTYPGSSR</sequence>
<dbReference type="AlphaFoldDB" id="A0A2P2Q158"/>
<proteinExistence type="predicted"/>
<reference evidence="1" key="1">
    <citation type="submission" date="2018-02" db="EMBL/GenBank/DDBJ databases">
        <title>Rhizophora mucronata_Transcriptome.</title>
        <authorList>
            <person name="Meera S.P."/>
            <person name="Sreeshan A."/>
            <person name="Augustine A."/>
        </authorList>
    </citation>
    <scope>NUCLEOTIDE SEQUENCE</scope>
    <source>
        <tissue evidence="1">Leaf</tissue>
    </source>
</reference>